<feature type="domain" description="F-box" evidence="1">
    <location>
        <begin position="1"/>
        <end position="53"/>
    </location>
</feature>
<dbReference type="PANTHER" id="PTHR42057">
    <property type="entry name" value="F-BOX DOMAIN PROTEIN (AFU_ORTHOLOGUE AFUA_4G00200)"/>
    <property type="match status" value="1"/>
</dbReference>
<dbReference type="SUPFAM" id="SSF52047">
    <property type="entry name" value="RNI-like"/>
    <property type="match status" value="1"/>
</dbReference>
<accession>A0A9W4XVA9</accession>
<dbReference type="InterPro" id="IPR001810">
    <property type="entry name" value="F-box_dom"/>
</dbReference>
<reference evidence="2" key="1">
    <citation type="submission" date="2023-01" db="EMBL/GenBank/DDBJ databases">
        <authorList>
            <person name="Van Ghelder C."/>
            <person name="Rancurel C."/>
        </authorList>
    </citation>
    <scope>NUCLEOTIDE SEQUENCE</scope>
    <source>
        <strain evidence="2">CNCM I-4278</strain>
    </source>
</reference>
<dbReference type="EMBL" id="CAOQHR010000004">
    <property type="protein sequence ID" value="CAI6334267.1"/>
    <property type="molecule type" value="Genomic_DNA"/>
</dbReference>
<dbReference type="OrthoDB" id="3140657at2759"/>
<gene>
    <name evidence="2" type="ORF">PDIGIT_LOCUS7324</name>
</gene>
<dbReference type="CDD" id="cd09917">
    <property type="entry name" value="F-box_SF"/>
    <property type="match status" value="1"/>
</dbReference>
<dbReference type="Proteomes" id="UP001152607">
    <property type="component" value="Unassembled WGS sequence"/>
</dbReference>
<evidence type="ECO:0000313" key="2">
    <source>
        <dbReference type="EMBL" id="CAI6334267.1"/>
    </source>
</evidence>
<evidence type="ECO:0000313" key="3">
    <source>
        <dbReference type="Proteomes" id="UP001152607"/>
    </source>
</evidence>
<sequence length="495" mass="58346">MFTITSLPVEVLTRIVSYSPTKHDLASLRLTSRLFNDIAVKQLFSTTTLYAHYEDSDSNDSDLDSSECDVYDAQTFKNAIDDNELRKHIRKVDVYTCETHCDHHPNDAGHVDFPPLPWPRYHERWWDCVRFLKNLPFLTTFNLHFDRHSGESDFFERDILHEPKDRLEITDQVLSCLLGSEPSRITHLGIRHYQDNGKADNDHVERQELLKTLSSLRMTISNGETRDSLGKHLRAGDPHTFWGKFPQTFLKPAMGNLQRLVLYSDILFGFFPRLDLRDVHFPNLKSLCFGYYVFAQDSQFDWITSHAATLQELYMDDCSILYSIAHTIPGWLGEDGFPLEHPPNTSECYGRSFTPWEEEDLNDEVDEKLKLVNYPTRWFDIFSRFQKELPRLRRFAFGKSKQWFHDTTSRYGYVGGPPHVPWEAENDLENEILRDRYAVYCDWECSYSEAWDMNDDDEWKKKCPAEWRSWFENFPACDEEDQIALRSLCNHIERR</sequence>
<evidence type="ECO:0000259" key="1">
    <source>
        <dbReference type="PROSITE" id="PS50181"/>
    </source>
</evidence>
<dbReference type="PANTHER" id="PTHR42057:SF2">
    <property type="entry name" value="F-BOX DOMAIN PROTEIN (AFU_ORTHOLOGUE AFUA_4G00200)-RELATED"/>
    <property type="match status" value="1"/>
</dbReference>
<comment type="caution">
    <text evidence="2">The sequence shown here is derived from an EMBL/GenBank/DDBJ whole genome shotgun (WGS) entry which is preliminary data.</text>
</comment>
<dbReference type="AlphaFoldDB" id="A0A9W4XVA9"/>
<proteinExistence type="predicted"/>
<keyword evidence="3" id="KW-1185">Reference proteome</keyword>
<dbReference type="PROSITE" id="PS50181">
    <property type="entry name" value="FBOX"/>
    <property type="match status" value="1"/>
</dbReference>
<name>A0A9W4XVA9_9PLEO</name>
<organism evidence="2 3">
    <name type="scientific">Periconia digitata</name>
    <dbReference type="NCBI Taxonomy" id="1303443"/>
    <lineage>
        <taxon>Eukaryota</taxon>
        <taxon>Fungi</taxon>
        <taxon>Dikarya</taxon>
        <taxon>Ascomycota</taxon>
        <taxon>Pezizomycotina</taxon>
        <taxon>Dothideomycetes</taxon>
        <taxon>Pleosporomycetidae</taxon>
        <taxon>Pleosporales</taxon>
        <taxon>Massarineae</taxon>
        <taxon>Periconiaceae</taxon>
        <taxon>Periconia</taxon>
    </lineage>
</organism>
<protein>
    <recommendedName>
        <fullName evidence="1">F-box domain-containing protein</fullName>
    </recommendedName>
</protein>
<dbReference type="Pfam" id="PF12937">
    <property type="entry name" value="F-box-like"/>
    <property type="match status" value="1"/>
</dbReference>